<sequence length="276" mass="30677">MKRFTVLIAIAAVLAIGAGPWVWNTFISPRPQLELDPLKYAEDSSWSALPVEEPNPVWVDGWGVDVFLISEDSALRGTTQSGLQKRELRGRRQAQSLKASLESIGEVYSPLYRDNATNDDLTRAFESYLRRDNKGRALIIAHDRPIPDSILARLEQDASLRERFGGFLSISDTKDGIPPLDSNEQQAPVEEPLPYCNDRLNEAASCQMVVPAHREKGLWTLTSESTPGGEMVASFPEWLEANVGKMAEPLGDFEEVEIVDIRRPGETDEKLEGDGN</sequence>
<organism evidence="1 2">
    <name type="scientific">Hyphomonas atlantica</name>
    <dbReference type="NCBI Taxonomy" id="1280948"/>
    <lineage>
        <taxon>Bacteria</taxon>
        <taxon>Pseudomonadati</taxon>
        <taxon>Pseudomonadota</taxon>
        <taxon>Alphaproteobacteria</taxon>
        <taxon>Hyphomonadales</taxon>
        <taxon>Hyphomonadaceae</taxon>
        <taxon>Hyphomonas</taxon>
    </lineage>
</organism>
<evidence type="ECO:0000313" key="2">
    <source>
        <dbReference type="Proteomes" id="UP000263957"/>
    </source>
</evidence>
<name>A0A356W296_9PROT</name>
<protein>
    <recommendedName>
        <fullName evidence="3">DUF3089 domain-containing protein</fullName>
    </recommendedName>
</protein>
<dbReference type="AlphaFoldDB" id="A0A356W296"/>
<proteinExistence type="predicted"/>
<evidence type="ECO:0000313" key="1">
    <source>
        <dbReference type="EMBL" id="HBQ47700.1"/>
    </source>
</evidence>
<comment type="caution">
    <text evidence="1">The sequence shown here is derived from an EMBL/GenBank/DDBJ whole genome shotgun (WGS) entry which is preliminary data.</text>
</comment>
<reference evidence="1 2" key="1">
    <citation type="journal article" date="2018" name="Nat. Biotechnol.">
        <title>A standardized bacterial taxonomy based on genome phylogeny substantially revises the tree of life.</title>
        <authorList>
            <person name="Parks D.H."/>
            <person name="Chuvochina M."/>
            <person name="Waite D.W."/>
            <person name="Rinke C."/>
            <person name="Skarshewski A."/>
            <person name="Chaumeil P.A."/>
            <person name="Hugenholtz P."/>
        </authorList>
    </citation>
    <scope>NUCLEOTIDE SEQUENCE [LARGE SCALE GENOMIC DNA]</scope>
    <source>
        <strain evidence="1">UBA10378</strain>
    </source>
</reference>
<accession>A0A356W296</accession>
<dbReference type="Proteomes" id="UP000263957">
    <property type="component" value="Unassembled WGS sequence"/>
</dbReference>
<evidence type="ECO:0008006" key="3">
    <source>
        <dbReference type="Google" id="ProtNLM"/>
    </source>
</evidence>
<dbReference type="EMBL" id="DOGS01000050">
    <property type="protein sequence ID" value="HBQ47700.1"/>
    <property type="molecule type" value="Genomic_DNA"/>
</dbReference>
<gene>
    <name evidence="1" type="ORF">DD728_02250</name>
</gene>